<dbReference type="InterPro" id="IPR023214">
    <property type="entry name" value="HAD_sf"/>
</dbReference>
<dbReference type="GO" id="GO:0006281">
    <property type="term" value="P:DNA repair"/>
    <property type="evidence" value="ECO:0007669"/>
    <property type="project" value="TreeGrafter"/>
</dbReference>
<dbReference type="SUPFAM" id="SSF56784">
    <property type="entry name" value="HAD-like"/>
    <property type="match status" value="1"/>
</dbReference>
<reference evidence="1" key="1">
    <citation type="submission" date="2020-09" db="EMBL/GenBank/DDBJ databases">
        <title>A novel bacterium of genus Paenibacillus, isolated from South China Sea.</title>
        <authorList>
            <person name="Huang H."/>
            <person name="Mo K."/>
            <person name="Hu Y."/>
        </authorList>
    </citation>
    <scope>NUCLEOTIDE SEQUENCE</scope>
    <source>
        <strain evidence="1">IB182363</strain>
    </source>
</reference>
<dbReference type="InterPro" id="IPR050155">
    <property type="entry name" value="HAD-like_hydrolase_sf"/>
</dbReference>
<dbReference type="Gene3D" id="1.10.150.240">
    <property type="entry name" value="Putative phosphatase, domain 2"/>
    <property type="match status" value="1"/>
</dbReference>
<dbReference type="SFLD" id="SFLDG01129">
    <property type="entry name" value="C1.5:_HAD__Beta-PGM__Phosphata"/>
    <property type="match status" value="1"/>
</dbReference>
<dbReference type="InterPro" id="IPR036412">
    <property type="entry name" value="HAD-like_sf"/>
</dbReference>
<dbReference type="Proteomes" id="UP000639396">
    <property type="component" value="Unassembled WGS sequence"/>
</dbReference>
<comment type="caution">
    <text evidence="1">The sequence shown here is derived from an EMBL/GenBank/DDBJ whole genome shotgun (WGS) entry which is preliminary data.</text>
</comment>
<gene>
    <name evidence="1" type="ORF">IDH45_28030</name>
</gene>
<evidence type="ECO:0000313" key="1">
    <source>
        <dbReference type="EMBL" id="MBD2865837.1"/>
    </source>
</evidence>
<sequence length="245" mass="28100">MPKQTILFDLDDTLIHCNKYFDAVLIQFADLMTIWFNGYRLTEDEVRRKQSEFDIAGVHKLGFAAGHFPQSFLETYVYFSAQTGRKPSAEERKRLYELGNSVYEFPEIEPYLDMTETLEKLQHAGHELFLYTGGEPSIQQGKVSRMGLDAFFGDRLFISPHKTTEVLESILTRSKFDRNATWMIGNSIRTDVVPALETGINAIHIPAITEWSFNIIDILVKPKRAFLQLNKLLDVPPAIRKHSLA</sequence>
<dbReference type="Pfam" id="PF00702">
    <property type="entry name" value="Hydrolase"/>
    <property type="match status" value="1"/>
</dbReference>
<keyword evidence="2" id="KW-1185">Reference proteome</keyword>
<dbReference type="PANTHER" id="PTHR43434:SF1">
    <property type="entry name" value="PHOSPHOGLYCOLATE PHOSPHATASE"/>
    <property type="match status" value="1"/>
</dbReference>
<keyword evidence="1" id="KW-0378">Hydrolase</keyword>
<dbReference type="Gene3D" id="3.40.50.1000">
    <property type="entry name" value="HAD superfamily/HAD-like"/>
    <property type="match status" value="1"/>
</dbReference>
<protein>
    <submittedName>
        <fullName evidence="1">HAD family hydrolase</fullName>
    </submittedName>
</protein>
<dbReference type="EMBL" id="JACXJA010000048">
    <property type="protein sequence ID" value="MBD2865837.1"/>
    <property type="molecule type" value="Genomic_DNA"/>
</dbReference>
<organism evidence="1 2">
    <name type="scientific">Paenibacillus oceani</name>
    <dbReference type="NCBI Taxonomy" id="2772510"/>
    <lineage>
        <taxon>Bacteria</taxon>
        <taxon>Bacillati</taxon>
        <taxon>Bacillota</taxon>
        <taxon>Bacilli</taxon>
        <taxon>Bacillales</taxon>
        <taxon>Paenibacillaceae</taxon>
        <taxon>Paenibacillus</taxon>
    </lineage>
</organism>
<proteinExistence type="predicted"/>
<dbReference type="GO" id="GO:0008967">
    <property type="term" value="F:phosphoglycolate phosphatase activity"/>
    <property type="evidence" value="ECO:0007669"/>
    <property type="project" value="TreeGrafter"/>
</dbReference>
<dbReference type="RefSeq" id="WP_190931458.1">
    <property type="nucleotide sequence ID" value="NZ_JACXJA010000048.1"/>
</dbReference>
<evidence type="ECO:0000313" key="2">
    <source>
        <dbReference type="Proteomes" id="UP000639396"/>
    </source>
</evidence>
<accession>A0A927CFV0</accession>
<dbReference type="PANTHER" id="PTHR43434">
    <property type="entry name" value="PHOSPHOGLYCOLATE PHOSPHATASE"/>
    <property type="match status" value="1"/>
</dbReference>
<name>A0A927CFV0_9BACL</name>
<dbReference type="SFLD" id="SFLDS00003">
    <property type="entry name" value="Haloacid_Dehalogenase"/>
    <property type="match status" value="1"/>
</dbReference>
<dbReference type="AlphaFoldDB" id="A0A927CFV0"/>
<dbReference type="InterPro" id="IPR023198">
    <property type="entry name" value="PGP-like_dom2"/>
</dbReference>